<name>A0A914QPZ1_9BILA</name>
<accession>A0A914QPZ1</accession>
<evidence type="ECO:0000313" key="1">
    <source>
        <dbReference type="Proteomes" id="UP000887578"/>
    </source>
</evidence>
<protein>
    <submittedName>
        <fullName evidence="2">Glutaredoxin domain-containing protein</fullName>
    </submittedName>
</protein>
<dbReference type="Proteomes" id="UP000887578">
    <property type="component" value="Unplaced"/>
</dbReference>
<dbReference type="WBParaSite" id="PDA_v2.g5454.t1">
    <property type="protein sequence ID" value="PDA_v2.g5454.t1"/>
    <property type="gene ID" value="PDA_v2.g5454"/>
</dbReference>
<proteinExistence type="predicted"/>
<sequence>MFRGAQIISSNEFFGDSNFNNIENDNTSSTHLPTLFPIERQRYSSSALSTLGYSLSDRSPDIRRIKSSRSLKLSRSITSPPNVPLNFLDIQRQPPHALPVQKASLRYYCSGSTIIKMPPTGGAEKRCAATPHDAALQVSKLAAESVICLVIPENTRIDSEILSILEPLSKDEKIECAQVDEPTAKNLLKNVGFAKLPLIYLRGDCIGGIQELQKLHERNLVEPSIKKHDYDLILHD</sequence>
<evidence type="ECO:0000313" key="2">
    <source>
        <dbReference type="WBParaSite" id="PDA_v2.g5454.t1"/>
    </source>
</evidence>
<keyword evidence="1" id="KW-1185">Reference proteome</keyword>
<reference evidence="2" key="1">
    <citation type="submission" date="2022-11" db="UniProtKB">
        <authorList>
            <consortium name="WormBaseParasite"/>
        </authorList>
    </citation>
    <scope>IDENTIFICATION</scope>
</reference>
<organism evidence="1 2">
    <name type="scientific">Panagrolaimus davidi</name>
    <dbReference type="NCBI Taxonomy" id="227884"/>
    <lineage>
        <taxon>Eukaryota</taxon>
        <taxon>Metazoa</taxon>
        <taxon>Ecdysozoa</taxon>
        <taxon>Nematoda</taxon>
        <taxon>Chromadorea</taxon>
        <taxon>Rhabditida</taxon>
        <taxon>Tylenchina</taxon>
        <taxon>Panagrolaimomorpha</taxon>
        <taxon>Panagrolaimoidea</taxon>
        <taxon>Panagrolaimidae</taxon>
        <taxon>Panagrolaimus</taxon>
    </lineage>
</organism>
<dbReference type="AlphaFoldDB" id="A0A914QPZ1"/>